<keyword evidence="5 7" id="KW-1015">Disulfide bond</keyword>
<feature type="signal peptide" evidence="9">
    <location>
        <begin position="1"/>
        <end position="19"/>
    </location>
</feature>
<reference evidence="12" key="1">
    <citation type="submission" date="2016-12" db="EMBL/GenBank/DDBJ databases">
        <authorList>
            <person name="Rodrigo-Torres L."/>
            <person name="Arahal R.D."/>
            <person name="Lucena T."/>
        </authorList>
    </citation>
    <scope>NUCLEOTIDE SEQUENCE [LARGE SCALE GENOMIC DNA]</scope>
</reference>
<keyword evidence="4 7" id="KW-0574">Periplasm</keyword>
<feature type="disulfide bond" description="Redox-active" evidence="8">
    <location>
        <begin position="49"/>
        <end position="52"/>
    </location>
</feature>
<protein>
    <recommendedName>
        <fullName evidence="7">Thiol:disulfide interchange protein</fullName>
    </recommendedName>
</protein>
<gene>
    <name evidence="11" type="primary">dsbA</name>
    <name evidence="11" type="ORF">VQ7734_00018</name>
</gene>
<dbReference type="Pfam" id="PF01323">
    <property type="entry name" value="DSBA"/>
    <property type="match status" value="1"/>
</dbReference>
<evidence type="ECO:0000313" key="12">
    <source>
        <dbReference type="Proteomes" id="UP000184600"/>
    </source>
</evidence>
<evidence type="ECO:0000256" key="6">
    <source>
        <dbReference type="ARBA" id="ARBA00023284"/>
    </source>
</evidence>
<dbReference type="PROSITE" id="PS00194">
    <property type="entry name" value="THIOREDOXIN_1"/>
    <property type="match status" value="1"/>
</dbReference>
<evidence type="ECO:0000256" key="4">
    <source>
        <dbReference type="ARBA" id="ARBA00022764"/>
    </source>
</evidence>
<dbReference type="InterPro" id="IPR036249">
    <property type="entry name" value="Thioredoxin-like_sf"/>
</dbReference>
<evidence type="ECO:0000256" key="9">
    <source>
        <dbReference type="SAM" id="SignalP"/>
    </source>
</evidence>
<dbReference type="STRING" id="1117707.VQ7734_00018"/>
<dbReference type="InterPro" id="IPR023205">
    <property type="entry name" value="DsbA/DsbL"/>
</dbReference>
<evidence type="ECO:0000256" key="8">
    <source>
        <dbReference type="PIRSR" id="PIRSR001488-1"/>
    </source>
</evidence>
<feature type="domain" description="Thioredoxin" evidence="10">
    <location>
        <begin position="6"/>
        <end position="198"/>
    </location>
</feature>
<dbReference type="PIRSF" id="PIRSF001488">
    <property type="entry name" value="Tdi_protein"/>
    <property type="match status" value="1"/>
</dbReference>
<dbReference type="GO" id="GO:0042597">
    <property type="term" value="C:periplasmic space"/>
    <property type="evidence" value="ECO:0007669"/>
    <property type="project" value="UniProtKB-SubCell"/>
</dbReference>
<accession>A0A1M7YPA0</accession>
<feature type="chain" id="PRO_5013269325" description="Thiol:disulfide interchange protein" evidence="9">
    <location>
        <begin position="20"/>
        <end position="199"/>
    </location>
</feature>
<dbReference type="Proteomes" id="UP000184600">
    <property type="component" value="Unassembled WGS sequence"/>
</dbReference>
<evidence type="ECO:0000256" key="2">
    <source>
        <dbReference type="ARBA" id="ARBA00005791"/>
    </source>
</evidence>
<evidence type="ECO:0000256" key="5">
    <source>
        <dbReference type="ARBA" id="ARBA00023157"/>
    </source>
</evidence>
<dbReference type="RefSeq" id="WP_073579233.1">
    <property type="nucleotide sequence ID" value="NZ_AP024897.1"/>
</dbReference>
<dbReference type="SUPFAM" id="SSF52833">
    <property type="entry name" value="Thioredoxin-like"/>
    <property type="match status" value="1"/>
</dbReference>
<evidence type="ECO:0000313" key="11">
    <source>
        <dbReference type="EMBL" id="SHO54306.1"/>
    </source>
</evidence>
<comment type="subcellular location">
    <subcellularLocation>
        <location evidence="1 7">Periplasm</location>
    </subcellularLocation>
</comment>
<evidence type="ECO:0000256" key="3">
    <source>
        <dbReference type="ARBA" id="ARBA00022729"/>
    </source>
</evidence>
<keyword evidence="3 9" id="KW-0732">Signal</keyword>
<keyword evidence="6" id="KW-0676">Redox-active center</keyword>
<evidence type="ECO:0000256" key="1">
    <source>
        <dbReference type="ARBA" id="ARBA00004418"/>
    </source>
</evidence>
<dbReference type="GO" id="GO:0015036">
    <property type="term" value="F:disulfide oxidoreductase activity"/>
    <property type="evidence" value="ECO:0007669"/>
    <property type="project" value="UniProtKB-ARBA"/>
</dbReference>
<dbReference type="InterPro" id="IPR013766">
    <property type="entry name" value="Thioredoxin_domain"/>
</dbReference>
<dbReference type="PANTHER" id="PTHR35891">
    <property type="entry name" value="THIOL:DISULFIDE INTERCHANGE PROTEIN DSBA"/>
    <property type="match status" value="1"/>
</dbReference>
<dbReference type="PANTHER" id="PTHR35891:SF2">
    <property type="entry name" value="THIOL:DISULFIDE INTERCHANGE PROTEIN DSBA"/>
    <property type="match status" value="1"/>
</dbReference>
<dbReference type="InterPro" id="IPR050824">
    <property type="entry name" value="Thiol_disulfide_DsbA"/>
</dbReference>
<dbReference type="PROSITE" id="PS51352">
    <property type="entry name" value="THIOREDOXIN_2"/>
    <property type="match status" value="1"/>
</dbReference>
<evidence type="ECO:0000256" key="7">
    <source>
        <dbReference type="PIRNR" id="PIRNR001488"/>
    </source>
</evidence>
<dbReference type="CDD" id="cd03019">
    <property type="entry name" value="DsbA_DsbA"/>
    <property type="match status" value="1"/>
</dbReference>
<comment type="similarity">
    <text evidence="2">Belongs to the thioredoxin family. DsbA subfamily.</text>
</comment>
<dbReference type="OrthoDB" id="9784896at2"/>
<dbReference type="InterPro" id="IPR001853">
    <property type="entry name" value="DSBA-like_thioredoxin_dom"/>
</dbReference>
<organism evidence="11 12">
    <name type="scientific">Vibrio quintilis</name>
    <dbReference type="NCBI Taxonomy" id="1117707"/>
    <lineage>
        <taxon>Bacteria</taxon>
        <taxon>Pseudomonadati</taxon>
        <taxon>Pseudomonadota</taxon>
        <taxon>Gammaproteobacteria</taxon>
        <taxon>Vibrionales</taxon>
        <taxon>Vibrionaceae</taxon>
        <taxon>Vibrio</taxon>
    </lineage>
</organism>
<proteinExistence type="inferred from homology"/>
<dbReference type="InterPro" id="IPR017937">
    <property type="entry name" value="Thioredoxin_CS"/>
</dbReference>
<evidence type="ECO:0000259" key="10">
    <source>
        <dbReference type="PROSITE" id="PS51352"/>
    </source>
</evidence>
<name>A0A1M7YPA0_9VIBR</name>
<sequence length="199" mass="22636">MKKLFALFATLIISLSVQADPYKEGVNYQVLDLPHSTNPTVTEYFSFYCPHCFEFEPVIQKLKLHLPKDTEFQKNHVSFMGGSMGAPMSKAYATMISLGVEDKMIPVMFNRIHVERNAPKTEAALKQIFIDQGVDAKKFDATFNSFAVDSMARRFDKGFQESKLTGVPSVIVNNKYLVVTRGIKDNEDYFKLVDFLLKK</sequence>
<dbReference type="EMBL" id="FRFG01000001">
    <property type="protein sequence ID" value="SHO54306.1"/>
    <property type="molecule type" value="Genomic_DNA"/>
</dbReference>
<keyword evidence="12" id="KW-1185">Reference proteome</keyword>
<dbReference type="Gene3D" id="3.40.30.10">
    <property type="entry name" value="Glutaredoxin"/>
    <property type="match status" value="1"/>
</dbReference>
<dbReference type="AlphaFoldDB" id="A0A1M7YPA0"/>